<protein>
    <submittedName>
        <fullName evidence="1">AlNc14C222G9134 protein</fullName>
    </submittedName>
</protein>
<gene>
    <name evidence="1" type="primary">AlNc14C222G9134</name>
    <name evidence="1" type="ORF">ALNC14_102520</name>
</gene>
<dbReference type="AlphaFoldDB" id="F0WRZ1"/>
<organism evidence="1">
    <name type="scientific">Albugo laibachii Nc14</name>
    <dbReference type="NCBI Taxonomy" id="890382"/>
    <lineage>
        <taxon>Eukaryota</taxon>
        <taxon>Sar</taxon>
        <taxon>Stramenopiles</taxon>
        <taxon>Oomycota</taxon>
        <taxon>Peronosporomycetes</taxon>
        <taxon>Albuginales</taxon>
        <taxon>Albuginaceae</taxon>
        <taxon>Albugo</taxon>
    </lineage>
</organism>
<proteinExistence type="predicted"/>
<dbReference type="HOGENOM" id="CLU_1411120_0_0_1"/>
<reference evidence="1" key="1">
    <citation type="journal article" date="2011" name="PLoS Biol.">
        <title>Gene gain and loss during evolution of obligate parasitism in the white rust pathogen of Arabidopsis thaliana.</title>
        <authorList>
            <person name="Kemen E."/>
            <person name="Gardiner A."/>
            <person name="Schultz-Larsen T."/>
            <person name="Kemen A.C."/>
            <person name="Balmuth A.L."/>
            <person name="Robert-Seilaniantz A."/>
            <person name="Bailey K."/>
            <person name="Holub E."/>
            <person name="Studholme D.J."/>
            <person name="Maclean D."/>
            <person name="Jones J.D."/>
        </authorList>
    </citation>
    <scope>NUCLEOTIDE SEQUENCE</scope>
</reference>
<reference evidence="1" key="2">
    <citation type="submission" date="2011-02" db="EMBL/GenBank/DDBJ databases">
        <authorList>
            <person name="MacLean D."/>
        </authorList>
    </citation>
    <scope>NUCLEOTIDE SEQUENCE</scope>
</reference>
<sequence length="193" mass="21141">MEEGNWIAKKKILERIGSLGDRAIARLGHELVQNARDNLAHGLSALSLYAERNQSIKFIAIARTCGDITLLNSAISTAIEGGIATWDFNLKNALKQMDDLPKAEKAEDKSDTILGAGPIMVEQEHLPSSLEMLLQIWTAGNDDGVVYLLDLAPGDSIAELIAAKVKHQDKIKALSRDLELAWMESTIMKPILQ</sequence>
<accession>F0WRZ1</accession>
<name>F0WRZ1_9STRA</name>
<dbReference type="EMBL" id="FR824267">
    <property type="protein sequence ID" value="CCA24108.1"/>
    <property type="molecule type" value="Genomic_DNA"/>
</dbReference>
<evidence type="ECO:0000313" key="1">
    <source>
        <dbReference type="EMBL" id="CCA24108.1"/>
    </source>
</evidence>